<keyword evidence="10" id="KW-1185">Reference proteome</keyword>
<dbReference type="CDD" id="cd17546">
    <property type="entry name" value="REC_hyHK_CKI1_RcsC-like"/>
    <property type="match status" value="1"/>
</dbReference>
<dbReference type="InterPro" id="IPR036890">
    <property type="entry name" value="HATPase_C_sf"/>
</dbReference>
<evidence type="ECO:0000259" key="7">
    <source>
        <dbReference type="PROSITE" id="PS50109"/>
    </source>
</evidence>
<organism evidence="9 10">
    <name type="scientific">Caldimonas aquatica</name>
    <dbReference type="NCBI Taxonomy" id="376175"/>
    <lineage>
        <taxon>Bacteria</taxon>
        <taxon>Pseudomonadati</taxon>
        <taxon>Pseudomonadota</taxon>
        <taxon>Betaproteobacteria</taxon>
        <taxon>Burkholderiales</taxon>
        <taxon>Sphaerotilaceae</taxon>
        <taxon>Caldimonas</taxon>
    </lineage>
</organism>
<keyword evidence="9" id="KW-0547">Nucleotide-binding</keyword>
<proteinExistence type="predicted"/>
<accession>A0ABY6MVN9</accession>
<keyword evidence="4" id="KW-0902">Two-component regulatory system</keyword>
<dbReference type="InterPro" id="IPR035965">
    <property type="entry name" value="PAS-like_dom_sf"/>
</dbReference>
<dbReference type="SMART" id="SM00448">
    <property type="entry name" value="REC"/>
    <property type="match status" value="1"/>
</dbReference>
<dbReference type="Pfam" id="PF00072">
    <property type="entry name" value="Response_reg"/>
    <property type="match status" value="1"/>
</dbReference>
<dbReference type="Pfam" id="PF02518">
    <property type="entry name" value="HATPase_c"/>
    <property type="match status" value="1"/>
</dbReference>
<sequence length="549" mass="59066">MWPALEGAEHLVLVTDAHDRVVWCNRACTFFGRAVPMLEQPWKAWWAGVAHACFAPEQLQAFEHRLPVRADIAVRRADGSAARLRVDANPLRDDRGAFVGYLCLAHPKEEAAATAATPPVSNDPLAATGTDVVEALREYQGQLEALVRERRAKLEATRREAERANRAKALFLAHMSHEIRTPLNGMLGMTELALRVATDDAQRRYLELARGSGERLLAILNDVLDFANAEAGRLKLEAAEFDLCEVMTQTARSVMPAAHDKGLEFLSDYRGELRRVVGDAARIRQIAGNLLSNAVKFTARGHVRLVTEVNSLDEGRCLAVIEVADTGMGMDEATAQRVFKPFEQGDSSISRAAGGAGLGLSIVRCLAEAMGGRVGVQSKPGEGCTFRVVLPLSIPASDEERPAPAPSSDIAEGRRVLVVEDNAVNQLLAAEMLGLFGLEVTVASGGEEAIASCLQAPPDLVLMDVQMPGVDGLETTRRLRALQREGRLPGFPIIAATAHASEADRTACLAAGMDGYLAKPLDSRGLRSEIARVWHGALAGDGEATSTRD</sequence>
<evidence type="ECO:0000256" key="1">
    <source>
        <dbReference type="ARBA" id="ARBA00000085"/>
    </source>
</evidence>
<dbReference type="Gene3D" id="3.30.450.20">
    <property type="entry name" value="PAS domain"/>
    <property type="match status" value="1"/>
</dbReference>
<dbReference type="SUPFAM" id="SSF52172">
    <property type="entry name" value="CheY-like"/>
    <property type="match status" value="1"/>
</dbReference>
<evidence type="ECO:0000259" key="8">
    <source>
        <dbReference type="PROSITE" id="PS50110"/>
    </source>
</evidence>
<evidence type="ECO:0000313" key="10">
    <source>
        <dbReference type="Proteomes" id="UP001163266"/>
    </source>
</evidence>
<dbReference type="PRINTS" id="PR00344">
    <property type="entry name" value="BCTRLSENSOR"/>
</dbReference>
<dbReference type="EC" id="2.7.13.3" evidence="2"/>
<dbReference type="SUPFAM" id="SSF47384">
    <property type="entry name" value="Homodimeric domain of signal transducing histidine kinase"/>
    <property type="match status" value="1"/>
</dbReference>
<dbReference type="CDD" id="cd00130">
    <property type="entry name" value="PAS"/>
    <property type="match status" value="1"/>
</dbReference>
<dbReference type="SUPFAM" id="SSF55785">
    <property type="entry name" value="PYP-like sensor domain (PAS domain)"/>
    <property type="match status" value="1"/>
</dbReference>
<dbReference type="GO" id="GO:0005524">
    <property type="term" value="F:ATP binding"/>
    <property type="evidence" value="ECO:0007669"/>
    <property type="project" value="UniProtKB-KW"/>
</dbReference>
<dbReference type="Gene3D" id="3.40.50.2300">
    <property type="match status" value="1"/>
</dbReference>
<evidence type="ECO:0000256" key="6">
    <source>
        <dbReference type="SAM" id="Coils"/>
    </source>
</evidence>
<dbReference type="SMART" id="SM00388">
    <property type="entry name" value="HisKA"/>
    <property type="match status" value="1"/>
</dbReference>
<dbReference type="RefSeq" id="WP_264893892.1">
    <property type="nucleotide sequence ID" value="NZ_CP110257.1"/>
</dbReference>
<protein>
    <recommendedName>
        <fullName evidence="2">histidine kinase</fullName>
        <ecNumber evidence="2">2.7.13.3</ecNumber>
    </recommendedName>
</protein>
<dbReference type="InterPro" id="IPR004358">
    <property type="entry name" value="Sig_transdc_His_kin-like_C"/>
</dbReference>
<dbReference type="PROSITE" id="PS50109">
    <property type="entry name" value="HIS_KIN"/>
    <property type="match status" value="1"/>
</dbReference>
<dbReference type="InterPro" id="IPR036097">
    <property type="entry name" value="HisK_dim/P_sf"/>
</dbReference>
<comment type="catalytic activity">
    <reaction evidence="1">
        <text>ATP + protein L-histidine = ADP + protein N-phospho-L-histidine.</text>
        <dbReference type="EC" id="2.7.13.3"/>
    </reaction>
</comment>
<dbReference type="InterPro" id="IPR003594">
    <property type="entry name" value="HATPase_dom"/>
</dbReference>
<reference evidence="9" key="1">
    <citation type="submission" date="2022-10" db="EMBL/GenBank/DDBJ databases">
        <title>Complete genome sequence of Schlegelella aquatica LMG 23380.</title>
        <authorList>
            <person name="Musilova J."/>
            <person name="Kourilova X."/>
            <person name="Bezdicek M."/>
            <person name="Hermankova K."/>
            <person name="Obruca S."/>
            <person name="Sedlar K."/>
        </authorList>
    </citation>
    <scope>NUCLEOTIDE SEQUENCE</scope>
    <source>
        <strain evidence="9">LMG 23380</strain>
    </source>
</reference>
<dbReference type="CDD" id="cd16922">
    <property type="entry name" value="HATPase_EvgS-ArcB-TorS-like"/>
    <property type="match status" value="1"/>
</dbReference>
<dbReference type="PANTHER" id="PTHR45339">
    <property type="entry name" value="HYBRID SIGNAL TRANSDUCTION HISTIDINE KINASE J"/>
    <property type="match status" value="1"/>
</dbReference>
<evidence type="ECO:0000256" key="3">
    <source>
        <dbReference type="ARBA" id="ARBA00022553"/>
    </source>
</evidence>
<name>A0ABY6MVN9_9BURK</name>
<keyword evidence="6" id="KW-0175">Coiled coil</keyword>
<evidence type="ECO:0000313" key="9">
    <source>
        <dbReference type="EMBL" id="UZD56085.1"/>
    </source>
</evidence>
<feature type="coiled-coil region" evidence="6">
    <location>
        <begin position="136"/>
        <end position="167"/>
    </location>
</feature>
<dbReference type="Gene3D" id="1.10.287.130">
    <property type="match status" value="1"/>
</dbReference>
<dbReference type="SUPFAM" id="SSF55874">
    <property type="entry name" value="ATPase domain of HSP90 chaperone/DNA topoisomerase II/histidine kinase"/>
    <property type="match status" value="1"/>
</dbReference>
<dbReference type="Gene3D" id="3.30.565.10">
    <property type="entry name" value="Histidine kinase-like ATPase, C-terminal domain"/>
    <property type="match status" value="1"/>
</dbReference>
<dbReference type="Proteomes" id="UP001163266">
    <property type="component" value="Chromosome"/>
</dbReference>
<evidence type="ECO:0000256" key="2">
    <source>
        <dbReference type="ARBA" id="ARBA00012438"/>
    </source>
</evidence>
<evidence type="ECO:0000256" key="4">
    <source>
        <dbReference type="ARBA" id="ARBA00023012"/>
    </source>
</evidence>
<dbReference type="PROSITE" id="PS50110">
    <property type="entry name" value="RESPONSE_REGULATORY"/>
    <property type="match status" value="1"/>
</dbReference>
<evidence type="ECO:0000256" key="5">
    <source>
        <dbReference type="PROSITE-ProRule" id="PRU00169"/>
    </source>
</evidence>
<feature type="modified residue" description="4-aspartylphosphate" evidence="5">
    <location>
        <position position="464"/>
    </location>
</feature>
<dbReference type="InterPro" id="IPR011006">
    <property type="entry name" value="CheY-like_superfamily"/>
</dbReference>
<dbReference type="InterPro" id="IPR003661">
    <property type="entry name" value="HisK_dim/P_dom"/>
</dbReference>
<dbReference type="InterPro" id="IPR005467">
    <property type="entry name" value="His_kinase_dom"/>
</dbReference>
<dbReference type="InterPro" id="IPR001789">
    <property type="entry name" value="Sig_transdc_resp-reg_receiver"/>
</dbReference>
<keyword evidence="3 5" id="KW-0597">Phosphoprotein</keyword>
<dbReference type="Pfam" id="PF00512">
    <property type="entry name" value="HisKA"/>
    <property type="match status" value="1"/>
</dbReference>
<dbReference type="InterPro" id="IPR000014">
    <property type="entry name" value="PAS"/>
</dbReference>
<feature type="domain" description="Response regulatory" evidence="8">
    <location>
        <begin position="415"/>
        <end position="534"/>
    </location>
</feature>
<dbReference type="PANTHER" id="PTHR45339:SF1">
    <property type="entry name" value="HYBRID SIGNAL TRANSDUCTION HISTIDINE KINASE J"/>
    <property type="match status" value="1"/>
</dbReference>
<dbReference type="SMART" id="SM00387">
    <property type="entry name" value="HATPase_c"/>
    <property type="match status" value="1"/>
</dbReference>
<dbReference type="CDD" id="cd00082">
    <property type="entry name" value="HisKA"/>
    <property type="match status" value="1"/>
</dbReference>
<dbReference type="EMBL" id="CP110257">
    <property type="protein sequence ID" value="UZD56085.1"/>
    <property type="molecule type" value="Genomic_DNA"/>
</dbReference>
<feature type="domain" description="Histidine kinase" evidence="7">
    <location>
        <begin position="174"/>
        <end position="394"/>
    </location>
</feature>
<gene>
    <name evidence="9" type="ORF">OMP39_05780</name>
</gene>
<keyword evidence="9" id="KW-0067">ATP-binding</keyword>